<evidence type="ECO:0000259" key="2">
    <source>
        <dbReference type="Pfam" id="PF13012"/>
    </source>
</evidence>
<organism evidence="3 4">
    <name type="scientific">Anaeramoeba flamelloides</name>
    <dbReference type="NCBI Taxonomy" id="1746091"/>
    <lineage>
        <taxon>Eukaryota</taxon>
        <taxon>Metamonada</taxon>
        <taxon>Anaeramoebidae</taxon>
        <taxon>Anaeramoeba</taxon>
    </lineage>
</organism>
<keyword evidence="3" id="KW-0647">Proteasome</keyword>
<reference evidence="3" key="1">
    <citation type="submission" date="2022-08" db="EMBL/GenBank/DDBJ databases">
        <title>Novel sulphate-reducing endosymbionts in the free-living metamonad Anaeramoeba.</title>
        <authorList>
            <person name="Jerlstrom-Hultqvist J."/>
            <person name="Cepicka I."/>
            <person name="Gallot-Lavallee L."/>
            <person name="Salas-Leiva D."/>
            <person name="Curtis B.A."/>
            <person name="Zahonova K."/>
            <person name="Pipaliya S."/>
            <person name="Dacks J."/>
            <person name="Roger A.J."/>
        </authorList>
    </citation>
    <scope>NUCLEOTIDE SEQUENCE</scope>
    <source>
        <strain evidence="3">Busselton2</strain>
    </source>
</reference>
<dbReference type="EMBL" id="JANTQA010000021">
    <property type="protein sequence ID" value="KAJ3446279.1"/>
    <property type="molecule type" value="Genomic_DNA"/>
</dbReference>
<comment type="caution">
    <text evidence="3">The sequence shown here is derived from an EMBL/GenBank/DDBJ whole genome shotgun (WGS) entry which is preliminary data.</text>
</comment>
<dbReference type="AlphaFoldDB" id="A0AAV7ZWF7"/>
<dbReference type="Proteomes" id="UP001146793">
    <property type="component" value="Unassembled WGS sequence"/>
</dbReference>
<dbReference type="InterPro" id="IPR024969">
    <property type="entry name" value="EIF3F/CSN6-like_C"/>
</dbReference>
<protein>
    <submittedName>
        <fullName evidence="3">26s proteasome non-atpase regulatory subunit</fullName>
    </submittedName>
</protein>
<proteinExistence type="predicted"/>
<accession>A0AAV7ZWF7</accession>
<evidence type="ECO:0000313" key="3">
    <source>
        <dbReference type="EMBL" id="KAJ3446279.1"/>
    </source>
</evidence>
<feature type="domain" description="EIF3F/CSN6-like C-terminal" evidence="2">
    <location>
        <begin position="2"/>
        <end position="69"/>
    </location>
</feature>
<feature type="region of interest" description="Disordered" evidence="1">
    <location>
        <begin position="84"/>
        <end position="107"/>
    </location>
</feature>
<evidence type="ECO:0000313" key="4">
    <source>
        <dbReference type="Proteomes" id="UP001146793"/>
    </source>
</evidence>
<name>A0AAV7ZWF7_9EUKA</name>
<gene>
    <name evidence="3" type="ORF">M0812_08816</name>
</gene>
<dbReference type="Pfam" id="PF13012">
    <property type="entry name" value="MitMem_reg"/>
    <property type="match status" value="1"/>
</dbReference>
<sequence>MSKYLQDVLAGKLQPNHLIISNIQDVFNIGLNLDTNNLNSQISITNNDMTLTIYLSSMVRSVIALHDLIENKIQNREIEKRLRMESYKKTQKKEEEKLKQSKENNKN</sequence>
<evidence type="ECO:0000256" key="1">
    <source>
        <dbReference type="SAM" id="MobiDB-lite"/>
    </source>
</evidence>
<dbReference type="GO" id="GO:0000502">
    <property type="term" value="C:proteasome complex"/>
    <property type="evidence" value="ECO:0007669"/>
    <property type="project" value="UniProtKB-KW"/>
</dbReference>